<gene>
    <name evidence="1" type="ORF">ATL45_4711</name>
    <name evidence="2" type="ORF">SAMN05421805_102242</name>
</gene>
<accession>A0A1I4VK54</accession>
<evidence type="ECO:0000313" key="3">
    <source>
        <dbReference type="Proteomes" id="UP000199398"/>
    </source>
</evidence>
<dbReference type="EMBL" id="FOUP01000002">
    <property type="protein sequence ID" value="SFN01406.1"/>
    <property type="molecule type" value="Genomic_DNA"/>
</dbReference>
<evidence type="ECO:0000313" key="2">
    <source>
        <dbReference type="EMBL" id="SFN01406.1"/>
    </source>
</evidence>
<dbReference type="Proteomes" id="UP000270697">
    <property type="component" value="Unassembled WGS sequence"/>
</dbReference>
<evidence type="ECO:0000313" key="4">
    <source>
        <dbReference type="Proteomes" id="UP000270697"/>
    </source>
</evidence>
<dbReference type="AlphaFoldDB" id="A0A1I4VK54"/>
<reference evidence="1 4" key="2">
    <citation type="submission" date="2018-10" db="EMBL/GenBank/DDBJ databases">
        <title>Sequencing the genomes of 1000 actinobacteria strains.</title>
        <authorList>
            <person name="Klenk H.-P."/>
        </authorList>
    </citation>
    <scope>NUCLEOTIDE SEQUENCE [LARGE SCALE GENOMIC DNA]</scope>
    <source>
        <strain evidence="1 4">DSM 45119</strain>
    </source>
</reference>
<sequence>MRDIEDSLGRAWNPLLRPLVAEAWRCYNAGAVRASIAATWTAVTADLIDKIIALADDGDGDAQKFRKQIDAARAKGISTDGVREMQAVEARLLDEAARLELIDSIGSRELARIREDRHLCVHPSLRHLGEVYEPRPEVARAHLAVALETLLTHPPTQGRKALEQFVTYACDPLFSATPAYIQAVYFDHVRAATRRNLIDIAAKHALCELPIPAEYSATETVVADRMAASLKAFASRDRDLVRTTMASLVDRFRRVDSEVQVRALGRLGDQDYFWDMLDQPLVDRLDDLVSRSTHGTEPWASLPGDVATMLAIVREPIARTRLPSLESLFEKLQPAHRAQVAAVSPAPYFARRIDDLLASAHSYRAAEDIGYTIVVPHGPYYSLEMLEEVLDAWKQNDQCRVASGMLIVAEQLLAATDHLGVERYSVFREFVDTVKAIEPKGSQYTYHELDEALLTSGH</sequence>
<proteinExistence type="predicted"/>
<dbReference type="STRING" id="455193.SAMN05421805_102242"/>
<evidence type="ECO:0000313" key="1">
    <source>
        <dbReference type="EMBL" id="RKT86346.1"/>
    </source>
</evidence>
<name>A0A1I4VK54_9PSEU</name>
<dbReference type="Proteomes" id="UP000199398">
    <property type="component" value="Unassembled WGS sequence"/>
</dbReference>
<organism evidence="2 3">
    <name type="scientific">Saccharopolyspora antimicrobica</name>
    <dbReference type="NCBI Taxonomy" id="455193"/>
    <lineage>
        <taxon>Bacteria</taxon>
        <taxon>Bacillati</taxon>
        <taxon>Actinomycetota</taxon>
        <taxon>Actinomycetes</taxon>
        <taxon>Pseudonocardiales</taxon>
        <taxon>Pseudonocardiaceae</taxon>
        <taxon>Saccharopolyspora</taxon>
    </lineage>
</organism>
<keyword evidence="4" id="KW-1185">Reference proteome</keyword>
<protein>
    <submittedName>
        <fullName evidence="2">Uncharacterized protein</fullName>
    </submittedName>
</protein>
<dbReference type="EMBL" id="RBXX01000002">
    <property type="protein sequence ID" value="RKT86346.1"/>
    <property type="molecule type" value="Genomic_DNA"/>
</dbReference>
<dbReference type="RefSeq" id="WP_211841268.1">
    <property type="nucleotide sequence ID" value="NZ_FOUP01000002.1"/>
</dbReference>
<reference evidence="2 3" key="1">
    <citation type="submission" date="2016-10" db="EMBL/GenBank/DDBJ databases">
        <authorList>
            <person name="de Groot N.N."/>
        </authorList>
    </citation>
    <scope>NUCLEOTIDE SEQUENCE [LARGE SCALE GENOMIC DNA]</scope>
    <source>
        <strain evidence="2 3">CPCC 201259</strain>
    </source>
</reference>